<feature type="region of interest" description="Disordered" evidence="1">
    <location>
        <begin position="85"/>
        <end position="107"/>
    </location>
</feature>
<reference evidence="2 3" key="1">
    <citation type="submission" date="2020-08" db="EMBL/GenBank/DDBJ databases">
        <title>Genomic Encyclopedia of Type Strains, Phase III (KMG-III): the genomes of soil and plant-associated and newly described type strains.</title>
        <authorList>
            <person name="Whitman W."/>
        </authorList>
    </citation>
    <scope>NUCLEOTIDE SEQUENCE [LARGE SCALE GENOMIC DNA]</scope>
    <source>
        <strain evidence="2 3">CECT 3265</strain>
    </source>
</reference>
<dbReference type="EMBL" id="JACHJG010000025">
    <property type="protein sequence ID" value="MBB4890767.1"/>
    <property type="molecule type" value="Genomic_DNA"/>
</dbReference>
<dbReference type="AlphaFoldDB" id="A0A7W7LIZ6"/>
<name>A0A7W7LIZ6_STRNE</name>
<proteinExistence type="predicted"/>
<comment type="caution">
    <text evidence="2">The sequence shown here is derived from an EMBL/GenBank/DDBJ whole genome shotgun (WGS) entry which is preliminary data.</text>
</comment>
<dbReference type="Proteomes" id="UP000556436">
    <property type="component" value="Unassembled WGS sequence"/>
</dbReference>
<organism evidence="2 3">
    <name type="scientific">Streptomyces netropsis</name>
    <name type="common">Streptoverticillium netropsis</name>
    <dbReference type="NCBI Taxonomy" id="55404"/>
    <lineage>
        <taxon>Bacteria</taxon>
        <taxon>Bacillati</taxon>
        <taxon>Actinomycetota</taxon>
        <taxon>Actinomycetes</taxon>
        <taxon>Kitasatosporales</taxon>
        <taxon>Streptomycetaceae</taxon>
        <taxon>Streptomyces</taxon>
    </lineage>
</organism>
<accession>A0A7W7LIZ6</accession>
<evidence type="ECO:0000256" key="1">
    <source>
        <dbReference type="SAM" id="MobiDB-lite"/>
    </source>
</evidence>
<evidence type="ECO:0000313" key="3">
    <source>
        <dbReference type="Proteomes" id="UP000556436"/>
    </source>
</evidence>
<sequence>MPAPASRAQDIAARLSAVDFEPRVIRYADRLQVEADVSEPSSPARWQAVIAALARADRFGLSGSADGLTAWAVIWTKACAHAQCGETPRKETDEPQQPSDLAAGHWS</sequence>
<keyword evidence="3" id="KW-1185">Reference proteome</keyword>
<gene>
    <name evidence="2" type="ORF">FHS38_006857</name>
</gene>
<protein>
    <submittedName>
        <fullName evidence="2">Uncharacterized protein</fullName>
    </submittedName>
</protein>
<dbReference type="RefSeq" id="WP_184740217.1">
    <property type="nucleotide sequence ID" value="NZ_BMRW01000026.1"/>
</dbReference>
<evidence type="ECO:0000313" key="2">
    <source>
        <dbReference type="EMBL" id="MBB4890767.1"/>
    </source>
</evidence>